<keyword evidence="5" id="KW-1133">Transmembrane helix</keyword>
<dbReference type="Proteomes" id="UP000193377">
    <property type="component" value="Unassembled WGS sequence"/>
</dbReference>
<dbReference type="NCBIfam" id="TIGR01167">
    <property type="entry name" value="LPXTG_anchor"/>
    <property type="match status" value="1"/>
</dbReference>
<evidence type="ECO:0000256" key="1">
    <source>
        <dbReference type="ARBA" id="ARBA00022512"/>
    </source>
</evidence>
<evidence type="ECO:0000256" key="5">
    <source>
        <dbReference type="SAM" id="Phobius"/>
    </source>
</evidence>
<evidence type="ECO:0000313" key="9">
    <source>
        <dbReference type="EMBL" id="OSG87196.1"/>
    </source>
</evidence>
<dbReference type="InterPro" id="IPR041033">
    <property type="entry name" value="SpaA_PFL_dom_1"/>
</dbReference>
<dbReference type="Pfam" id="PF00746">
    <property type="entry name" value="Gram_pos_anchor"/>
    <property type="match status" value="1"/>
</dbReference>
<keyword evidence="5" id="KW-0472">Membrane</keyword>
<keyword evidence="3 6" id="KW-0732">Signal</keyword>
<protein>
    <submittedName>
        <fullName evidence="9">Fimbrial subunit</fullName>
    </submittedName>
</protein>
<comment type="caution">
    <text evidence="9">The sequence shown here is derived from an EMBL/GenBank/DDBJ whole genome shotgun (WGS) entry which is preliminary data.</text>
</comment>
<evidence type="ECO:0000313" key="10">
    <source>
        <dbReference type="Proteomes" id="UP000193377"/>
    </source>
</evidence>
<evidence type="ECO:0000259" key="8">
    <source>
        <dbReference type="Pfam" id="PF17802"/>
    </source>
</evidence>
<keyword evidence="5" id="KW-0812">Transmembrane</keyword>
<evidence type="ECO:0000259" key="7">
    <source>
        <dbReference type="Pfam" id="PF00746"/>
    </source>
</evidence>
<dbReference type="InterPro" id="IPR026466">
    <property type="entry name" value="Fim_isopep_form_D2_dom"/>
</dbReference>
<dbReference type="EMBL" id="LNKD01000001">
    <property type="protein sequence ID" value="OSG87196.1"/>
    <property type="molecule type" value="Genomic_DNA"/>
</dbReference>
<dbReference type="Pfam" id="PF17802">
    <property type="entry name" value="SpaA"/>
    <property type="match status" value="1"/>
</dbReference>
<keyword evidence="2" id="KW-0964">Secreted</keyword>
<dbReference type="Gene3D" id="2.60.40.10">
    <property type="entry name" value="Immunoglobulins"/>
    <property type="match status" value="1"/>
</dbReference>
<feature type="signal peptide" evidence="6">
    <location>
        <begin position="1"/>
        <end position="29"/>
    </location>
</feature>
<evidence type="ECO:0000256" key="6">
    <source>
        <dbReference type="SAM" id="SignalP"/>
    </source>
</evidence>
<dbReference type="InterPro" id="IPR013783">
    <property type="entry name" value="Ig-like_fold"/>
</dbReference>
<proteinExistence type="predicted"/>
<evidence type="ECO:0000256" key="3">
    <source>
        <dbReference type="ARBA" id="ARBA00022729"/>
    </source>
</evidence>
<feature type="domain" description="SpaA-like prealbumin fold" evidence="8">
    <location>
        <begin position="364"/>
        <end position="464"/>
    </location>
</feature>
<dbReference type="AlphaFoldDB" id="A0A1X2YYF8"/>
<evidence type="ECO:0000256" key="4">
    <source>
        <dbReference type="ARBA" id="ARBA00023088"/>
    </source>
</evidence>
<name>A0A1X2YYF8_BIFAD</name>
<feature type="transmembrane region" description="Helical" evidence="5">
    <location>
        <begin position="497"/>
        <end position="522"/>
    </location>
</feature>
<feature type="chain" id="PRO_5012982000" evidence="6">
    <location>
        <begin position="30"/>
        <end position="530"/>
    </location>
</feature>
<reference evidence="9 10" key="1">
    <citation type="journal article" date="2016" name="Sci. Rep.">
        <title>Evaluation of genetic diversity among strains of the human gut commensal Bifidobacterium adolescentis.</title>
        <authorList>
            <person name="Duranti S."/>
            <person name="Milani C."/>
            <person name="Lugli G.A."/>
            <person name="Mancabelli L."/>
            <person name="Turroni F."/>
            <person name="Ferrario C."/>
            <person name="Mangifesta M."/>
            <person name="Viappiani A."/>
            <person name="Sanchez B."/>
            <person name="Margolles A."/>
            <person name="van Sinderen D."/>
            <person name="Ventura M."/>
        </authorList>
    </citation>
    <scope>NUCLEOTIDE SEQUENCE [LARGE SCALE GENOMIC DNA]</scope>
    <source>
        <strain evidence="9 10">487B</strain>
    </source>
</reference>
<evidence type="ECO:0000256" key="2">
    <source>
        <dbReference type="ARBA" id="ARBA00022525"/>
    </source>
</evidence>
<gene>
    <name evidence="9" type="ORF">B0487_0114</name>
</gene>
<dbReference type="InterPro" id="IPR019931">
    <property type="entry name" value="LPXTG_anchor"/>
</dbReference>
<keyword evidence="1" id="KW-0134">Cell wall</keyword>
<dbReference type="NCBIfam" id="TIGR04226">
    <property type="entry name" value="RrgB_K2N_iso_D2"/>
    <property type="match status" value="1"/>
</dbReference>
<dbReference type="Gene3D" id="2.60.40.740">
    <property type="match status" value="1"/>
</dbReference>
<keyword evidence="4" id="KW-0572">Peptidoglycan-anchor</keyword>
<dbReference type="RefSeq" id="WP_085392731.1">
    <property type="nucleotide sequence ID" value="NZ_LNKD01000001.1"/>
</dbReference>
<dbReference type="GO" id="GO:0005975">
    <property type="term" value="P:carbohydrate metabolic process"/>
    <property type="evidence" value="ECO:0007669"/>
    <property type="project" value="UniProtKB-ARBA"/>
</dbReference>
<organism evidence="9 10">
    <name type="scientific">Bifidobacterium adolescentis</name>
    <dbReference type="NCBI Taxonomy" id="1680"/>
    <lineage>
        <taxon>Bacteria</taxon>
        <taxon>Bacillati</taxon>
        <taxon>Actinomycetota</taxon>
        <taxon>Actinomycetes</taxon>
        <taxon>Bifidobacteriales</taxon>
        <taxon>Bifidobacteriaceae</taxon>
        <taxon>Bifidobacterium</taxon>
    </lineage>
</organism>
<accession>A0A1X2YYF8</accession>
<feature type="domain" description="Gram-positive cocci surface proteins LPxTG" evidence="7">
    <location>
        <begin position="493"/>
        <end position="527"/>
    </location>
</feature>
<sequence length="530" mass="54614">MKMRKLFAGIAAAATLLGGMALGATSAQADDAAGTPVTGVATFTFTAETAEQLTNANLKAYKIGDYVQYGSGENVAYGVVTNSNNKTAVDSALKAAGVDTTDSEVDHLAAALNAGTLDISATRPWDKTANGNASTTRAFANALESEGKLASSQKVTLGAATTVQGGYSASVNLPAGIYVFIDSAAATESVTKAIPMIVASGTVNTGKKALTDPIQGANTVNMKNTNNPGKTKTVGEPFAAIGDTLTYTLTGTIANPAPTEFKFTDKPGKGLTIKAGTFKFYVNGEEISAETAASDFTVPTADVTGGDNASFNVKVNDPSKYAGKTIKVTFQAVINDKADAENGVVNKLDNYGTDVEAPTKFTGFNFTKVDPDGKGIEGVTFQVKDKDGVPLYFVKQGDGSYKKAASANTQGAITGVTTGTNGQLSFTGLDKTKTYTVTETERASDAYLDIMPSFTVSFNEENGSAVLAKTTTSDPWGLVNTSEKTVKNIKSITQLPLTGAAGTMLFTVVALLVAGAGVTIAIKSRQNAEA</sequence>